<accession>A0A372IJL7</accession>
<feature type="transmembrane region" description="Helical" evidence="8">
    <location>
        <begin position="290"/>
        <end position="314"/>
    </location>
</feature>
<organism evidence="9 10">
    <name type="scientific">Paracidobacterium acidisoli</name>
    <dbReference type="NCBI Taxonomy" id="2303751"/>
    <lineage>
        <taxon>Bacteria</taxon>
        <taxon>Pseudomonadati</taxon>
        <taxon>Acidobacteriota</taxon>
        <taxon>Terriglobia</taxon>
        <taxon>Terriglobales</taxon>
        <taxon>Acidobacteriaceae</taxon>
        <taxon>Paracidobacterium</taxon>
    </lineage>
</organism>
<dbReference type="GO" id="GO:0015293">
    <property type="term" value="F:symporter activity"/>
    <property type="evidence" value="ECO:0007669"/>
    <property type="project" value="UniProtKB-KW"/>
</dbReference>
<dbReference type="FunFam" id="1.10.3860.10:FF:000001">
    <property type="entry name" value="C4-dicarboxylate transport protein"/>
    <property type="match status" value="1"/>
</dbReference>
<reference evidence="9 10" key="1">
    <citation type="submission" date="2018-08" db="EMBL/GenBank/DDBJ databases">
        <title>Acidipila sp. 4G-K13, an acidobacterium isolated from forest soil.</title>
        <authorList>
            <person name="Gao Z.-H."/>
            <person name="Qiu L.-H."/>
        </authorList>
    </citation>
    <scope>NUCLEOTIDE SEQUENCE [LARGE SCALE GENOMIC DNA]</scope>
    <source>
        <strain evidence="9 10">4G-K13</strain>
    </source>
</reference>
<evidence type="ECO:0000256" key="6">
    <source>
        <dbReference type="ARBA" id="ARBA00022989"/>
    </source>
</evidence>
<comment type="caution">
    <text evidence="9">The sequence shown here is derived from an EMBL/GenBank/DDBJ whole genome shotgun (WGS) entry which is preliminary data.</text>
</comment>
<dbReference type="Proteomes" id="UP000264702">
    <property type="component" value="Unassembled WGS sequence"/>
</dbReference>
<feature type="transmembrane region" description="Helical" evidence="8">
    <location>
        <begin position="70"/>
        <end position="91"/>
    </location>
</feature>
<keyword evidence="6 8" id="KW-1133">Transmembrane helix</keyword>
<feature type="transmembrane region" description="Helical" evidence="8">
    <location>
        <begin position="421"/>
        <end position="443"/>
    </location>
</feature>
<dbReference type="PANTHER" id="PTHR42865">
    <property type="entry name" value="PROTON/GLUTAMATE-ASPARTATE SYMPORTER"/>
    <property type="match status" value="1"/>
</dbReference>
<dbReference type="Pfam" id="PF00375">
    <property type="entry name" value="SDF"/>
    <property type="match status" value="1"/>
</dbReference>
<keyword evidence="5" id="KW-0769">Symport</keyword>
<protein>
    <submittedName>
        <fullName evidence="9">Dicarboxylate/amino acid:cation symporter</fullName>
    </submittedName>
</protein>
<dbReference type="GO" id="GO:0006835">
    <property type="term" value="P:dicarboxylic acid transport"/>
    <property type="evidence" value="ECO:0007669"/>
    <property type="project" value="TreeGrafter"/>
</dbReference>
<feature type="transmembrane region" description="Helical" evidence="8">
    <location>
        <begin position="256"/>
        <end position="278"/>
    </location>
</feature>
<keyword evidence="7 8" id="KW-0472">Membrane</keyword>
<feature type="transmembrane region" description="Helical" evidence="8">
    <location>
        <begin position="358"/>
        <end position="386"/>
    </location>
</feature>
<dbReference type="PRINTS" id="PR00173">
    <property type="entry name" value="EDTRNSPORT"/>
</dbReference>
<evidence type="ECO:0000256" key="3">
    <source>
        <dbReference type="ARBA" id="ARBA00022475"/>
    </source>
</evidence>
<dbReference type="EMBL" id="QVQT01000007">
    <property type="protein sequence ID" value="RFU15142.1"/>
    <property type="molecule type" value="Genomic_DNA"/>
</dbReference>
<dbReference type="OrthoDB" id="9768885at2"/>
<evidence type="ECO:0000256" key="1">
    <source>
        <dbReference type="ARBA" id="ARBA00004651"/>
    </source>
</evidence>
<dbReference type="InterPro" id="IPR036458">
    <property type="entry name" value="Na:dicarbo_symporter_sf"/>
</dbReference>
<keyword evidence="4 8" id="KW-0812">Transmembrane</keyword>
<feature type="transmembrane region" description="Helical" evidence="8">
    <location>
        <begin position="136"/>
        <end position="155"/>
    </location>
</feature>
<dbReference type="PANTHER" id="PTHR42865:SF7">
    <property type="entry name" value="PROTON_GLUTAMATE-ASPARTATE SYMPORTER"/>
    <property type="match status" value="1"/>
</dbReference>
<feature type="transmembrane region" description="Helical" evidence="8">
    <location>
        <begin position="103"/>
        <end position="124"/>
    </location>
</feature>
<dbReference type="SUPFAM" id="SSF118215">
    <property type="entry name" value="Proton glutamate symport protein"/>
    <property type="match status" value="1"/>
</dbReference>
<dbReference type="InterPro" id="IPR001991">
    <property type="entry name" value="Na-dicarboxylate_symporter"/>
</dbReference>
<keyword evidence="3" id="KW-1003">Cell membrane</keyword>
<evidence type="ECO:0000313" key="9">
    <source>
        <dbReference type="EMBL" id="RFU15142.1"/>
    </source>
</evidence>
<proteinExistence type="predicted"/>
<evidence type="ECO:0000256" key="7">
    <source>
        <dbReference type="ARBA" id="ARBA00023136"/>
    </source>
</evidence>
<keyword evidence="10" id="KW-1185">Reference proteome</keyword>
<evidence type="ECO:0000313" key="10">
    <source>
        <dbReference type="Proteomes" id="UP000264702"/>
    </source>
</evidence>
<dbReference type="Gene3D" id="1.10.3860.10">
    <property type="entry name" value="Sodium:dicarboxylate symporter"/>
    <property type="match status" value="1"/>
</dbReference>
<feature type="transmembrane region" description="Helical" evidence="8">
    <location>
        <begin position="18"/>
        <end position="37"/>
    </location>
</feature>
<name>A0A372IJL7_9BACT</name>
<dbReference type="GO" id="GO:0005886">
    <property type="term" value="C:plasma membrane"/>
    <property type="evidence" value="ECO:0007669"/>
    <property type="project" value="UniProtKB-SubCell"/>
</dbReference>
<evidence type="ECO:0000256" key="4">
    <source>
        <dbReference type="ARBA" id="ARBA00022692"/>
    </source>
</evidence>
<evidence type="ECO:0000256" key="8">
    <source>
        <dbReference type="SAM" id="Phobius"/>
    </source>
</evidence>
<feature type="transmembrane region" description="Helical" evidence="8">
    <location>
        <begin position="43"/>
        <end position="63"/>
    </location>
</feature>
<keyword evidence="2" id="KW-0813">Transport</keyword>
<comment type="subcellular location">
    <subcellularLocation>
        <location evidence="1">Cell membrane</location>
        <topology evidence="1">Multi-pass membrane protein</topology>
    </subcellularLocation>
</comment>
<feature type="transmembrane region" description="Helical" evidence="8">
    <location>
        <begin position="218"/>
        <end position="235"/>
    </location>
</feature>
<dbReference type="AlphaFoldDB" id="A0A372IJL7"/>
<gene>
    <name evidence="9" type="ORF">D0Y96_18565</name>
</gene>
<sequence length="488" mass="51424">MDRGEKRVKSELPGAGRILFPGIALYAAGVLAGGVAGSLSTPLGRVGIAIRVAGLLLLAWGAIRRRSLTIWIFWAMLAGIELGLDAPRLAIQLRVLSDIFLRLIRVIVGPLILGTLITGIAGHGDLRAVGRLGLKSLIYFEVLTTIALAIGLVAIDVSKVGTHLHAGSASTAAASALPGGSGLAEAHPAQAPQQISWQEFLIHVFPESIAKSMADNQILQVAVFAILFGLALARLNEERRAPMMRLAESLTETMFAFTNLVMYFAPFGVGAALAYTVAQSGLGVMLSLGRLLLLLYIALIAFALLAMLPAALIARIPVREFLRAVAEPATIAFATSTSEAALPRSMEVMEAFGVPRRIVAFVIPTGYSFNLAGSALYLSLASVFVAQAAGFRMELRTQIVMLGTLMLMSKGLAGVPRAGLVVLMAMSSIFGLPEGPIFVVLGIDALMDMGRTTVNVVGNCLAAAVVARWEGEFRSEAPSEQVLAAVED</sequence>
<evidence type="ECO:0000256" key="2">
    <source>
        <dbReference type="ARBA" id="ARBA00022448"/>
    </source>
</evidence>
<evidence type="ECO:0000256" key="5">
    <source>
        <dbReference type="ARBA" id="ARBA00022847"/>
    </source>
</evidence>